<name>A0A9J6DK71_RHIMP</name>
<keyword evidence="1" id="KW-0479">Metal-binding</keyword>
<proteinExistence type="predicted"/>
<feature type="region of interest" description="Disordered" evidence="2">
    <location>
        <begin position="1"/>
        <end position="37"/>
    </location>
</feature>
<comment type="caution">
    <text evidence="4">The sequence shown here is derived from an EMBL/GenBank/DDBJ whole genome shotgun (WGS) entry which is preliminary data.</text>
</comment>
<dbReference type="VEuPathDB" id="VectorBase:LOC119163735"/>
<dbReference type="PROSITE" id="PS50158">
    <property type="entry name" value="ZF_CCHC"/>
    <property type="match status" value="1"/>
</dbReference>
<keyword evidence="5" id="KW-1185">Reference proteome</keyword>
<evidence type="ECO:0000313" key="4">
    <source>
        <dbReference type="EMBL" id="KAH8022232.1"/>
    </source>
</evidence>
<gene>
    <name evidence="4" type="ORF">HPB51_023110</name>
</gene>
<keyword evidence="1" id="KW-0863">Zinc-finger</keyword>
<feature type="region of interest" description="Disordered" evidence="2">
    <location>
        <begin position="220"/>
        <end position="240"/>
    </location>
</feature>
<dbReference type="GO" id="GO:0003676">
    <property type="term" value="F:nucleic acid binding"/>
    <property type="evidence" value="ECO:0007669"/>
    <property type="project" value="InterPro"/>
</dbReference>
<feature type="compositionally biased region" description="Polar residues" evidence="2">
    <location>
        <begin position="22"/>
        <end position="31"/>
    </location>
</feature>
<organism evidence="4 5">
    <name type="scientific">Rhipicephalus microplus</name>
    <name type="common">Cattle tick</name>
    <name type="synonym">Boophilus microplus</name>
    <dbReference type="NCBI Taxonomy" id="6941"/>
    <lineage>
        <taxon>Eukaryota</taxon>
        <taxon>Metazoa</taxon>
        <taxon>Ecdysozoa</taxon>
        <taxon>Arthropoda</taxon>
        <taxon>Chelicerata</taxon>
        <taxon>Arachnida</taxon>
        <taxon>Acari</taxon>
        <taxon>Parasitiformes</taxon>
        <taxon>Ixodida</taxon>
        <taxon>Ixodoidea</taxon>
        <taxon>Ixodidae</taxon>
        <taxon>Rhipicephalinae</taxon>
        <taxon>Rhipicephalus</taxon>
        <taxon>Boophilus</taxon>
    </lineage>
</organism>
<protein>
    <recommendedName>
        <fullName evidence="3">CCHC-type domain-containing protein</fullName>
    </recommendedName>
</protein>
<evidence type="ECO:0000313" key="5">
    <source>
        <dbReference type="Proteomes" id="UP000821866"/>
    </source>
</evidence>
<evidence type="ECO:0000256" key="2">
    <source>
        <dbReference type="SAM" id="MobiDB-lite"/>
    </source>
</evidence>
<accession>A0A9J6DK71</accession>
<feature type="domain" description="CCHC-type" evidence="3">
    <location>
        <begin position="282"/>
        <end position="296"/>
    </location>
</feature>
<dbReference type="EMBL" id="JABSTU010000009">
    <property type="protein sequence ID" value="KAH8022232.1"/>
    <property type="molecule type" value="Genomic_DNA"/>
</dbReference>
<feature type="compositionally biased region" description="Basic and acidic residues" evidence="2">
    <location>
        <begin position="12"/>
        <end position="21"/>
    </location>
</feature>
<keyword evidence="1" id="KW-0862">Zinc</keyword>
<feature type="region of interest" description="Disordered" evidence="2">
    <location>
        <begin position="59"/>
        <end position="93"/>
    </location>
</feature>
<dbReference type="InterPro" id="IPR001878">
    <property type="entry name" value="Znf_CCHC"/>
</dbReference>
<reference evidence="4" key="2">
    <citation type="submission" date="2021-09" db="EMBL/GenBank/DDBJ databases">
        <authorList>
            <person name="Jia N."/>
            <person name="Wang J."/>
            <person name="Shi W."/>
            <person name="Du L."/>
            <person name="Sun Y."/>
            <person name="Zhan W."/>
            <person name="Jiang J."/>
            <person name="Wang Q."/>
            <person name="Zhang B."/>
            <person name="Ji P."/>
            <person name="Sakyi L.B."/>
            <person name="Cui X."/>
            <person name="Yuan T."/>
            <person name="Jiang B."/>
            <person name="Yang W."/>
            <person name="Lam T.T.-Y."/>
            <person name="Chang Q."/>
            <person name="Ding S."/>
            <person name="Wang X."/>
            <person name="Zhu J."/>
            <person name="Ruan X."/>
            <person name="Zhao L."/>
            <person name="Wei J."/>
            <person name="Que T."/>
            <person name="Du C."/>
            <person name="Cheng J."/>
            <person name="Dai P."/>
            <person name="Han X."/>
            <person name="Huang E."/>
            <person name="Gao Y."/>
            <person name="Liu J."/>
            <person name="Shao H."/>
            <person name="Ye R."/>
            <person name="Li L."/>
            <person name="Wei W."/>
            <person name="Wang X."/>
            <person name="Wang C."/>
            <person name="Huo Q."/>
            <person name="Li W."/>
            <person name="Guo W."/>
            <person name="Chen H."/>
            <person name="Chen S."/>
            <person name="Zhou L."/>
            <person name="Zhou L."/>
            <person name="Ni X."/>
            <person name="Tian J."/>
            <person name="Zhou Y."/>
            <person name="Sheng Y."/>
            <person name="Liu T."/>
            <person name="Pan Y."/>
            <person name="Xia L."/>
            <person name="Li J."/>
            <person name="Zhao F."/>
            <person name="Cao W."/>
        </authorList>
    </citation>
    <scope>NUCLEOTIDE SEQUENCE</scope>
    <source>
        <strain evidence="4">Rmic-2018</strain>
        <tissue evidence="4">Larvae</tissue>
    </source>
</reference>
<reference evidence="4" key="1">
    <citation type="journal article" date="2020" name="Cell">
        <title>Large-Scale Comparative Analyses of Tick Genomes Elucidate Their Genetic Diversity and Vector Capacities.</title>
        <authorList>
            <consortium name="Tick Genome and Microbiome Consortium (TIGMIC)"/>
            <person name="Jia N."/>
            <person name="Wang J."/>
            <person name="Shi W."/>
            <person name="Du L."/>
            <person name="Sun Y."/>
            <person name="Zhan W."/>
            <person name="Jiang J.F."/>
            <person name="Wang Q."/>
            <person name="Zhang B."/>
            <person name="Ji P."/>
            <person name="Bell-Sakyi L."/>
            <person name="Cui X.M."/>
            <person name="Yuan T.T."/>
            <person name="Jiang B.G."/>
            <person name="Yang W.F."/>
            <person name="Lam T.T."/>
            <person name="Chang Q.C."/>
            <person name="Ding S.J."/>
            <person name="Wang X.J."/>
            <person name="Zhu J.G."/>
            <person name="Ruan X.D."/>
            <person name="Zhao L."/>
            <person name="Wei J.T."/>
            <person name="Ye R.Z."/>
            <person name="Que T.C."/>
            <person name="Du C.H."/>
            <person name="Zhou Y.H."/>
            <person name="Cheng J.X."/>
            <person name="Dai P.F."/>
            <person name="Guo W.B."/>
            <person name="Han X.H."/>
            <person name="Huang E.J."/>
            <person name="Li L.F."/>
            <person name="Wei W."/>
            <person name="Gao Y.C."/>
            <person name="Liu J.Z."/>
            <person name="Shao H.Z."/>
            <person name="Wang X."/>
            <person name="Wang C.C."/>
            <person name="Yang T.C."/>
            <person name="Huo Q.B."/>
            <person name="Li W."/>
            <person name="Chen H.Y."/>
            <person name="Chen S.E."/>
            <person name="Zhou L.G."/>
            <person name="Ni X.B."/>
            <person name="Tian J.H."/>
            <person name="Sheng Y."/>
            <person name="Liu T."/>
            <person name="Pan Y.S."/>
            <person name="Xia L.Y."/>
            <person name="Li J."/>
            <person name="Zhao F."/>
            <person name="Cao W.C."/>
        </authorList>
    </citation>
    <scope>NUCLEOTIDE SEQUENCE</scope>
    <source>
        <strain evidence="4">Rmic-2018</strain>
    </source>
</reference>
<dbReference type="AlphaFoldDB" id="A0A9J6DK71"/>
<evidence type="ECO:0000256" key="1">
    <source>
        <dbReference type="PROSITE-ProRule" id="PRU00047"/>
    </source>
</evidence>
<evidence type="ECO:0000259" key="3">
    <source>
        <dbReference type="PROSITE" id="PS50158"/>
    </source>
</evidence>
<dbReference type="GO" id="GO:0008270">
    <property type="term" value="F:zinc ion binding"/>
    <property type="evidence" value="ECO:0007669"/>
    <property type="project" value="UniProtKB-KW"/>
</dbReference>
<sequence>MSLFRPSSAVHCPDRCDDQSDGHASQDTGATTKEIARQEFAKPHLSYTYNSYDPDHRQSFVAKRKSSSRRASPSRYTVARHKGQLSNETVPSLTPPASLGGLILPTQNSRPLRGLMMLVQPKSGQSIQSFTVDGFLRAACDVVSSGMISSRLTARGGLLVEVSSASVARRLLKTRTLCGLAVDVQVPRSDQQNVGLIRDVTKWYTDEEVADQLSSQGVVQARRVKTRPREGQKGAVVSSEDNAQPTDKVVLVFMPHEKRPRYVTLDAVDHEVEECRPDVPQCYECHRVGHVARHCPFNLRCARCGGPHPAMHCDMQRMRCANCGQGHRATYRFCPARQRWCGLRSVNATGNARSVVPNLQGVILLPDEKSEADTPTELNTRS</sequence>
<dbReference type="Proteomes" id="UP000821866">
    <property type="component" value="Chromosome 7"/>
</dbReference>